<evidence type="ECO:0000256" key="1">
    <source>
        <dbReference type="ARBA" id="ARBA00022793"/>
    </source>
</evidence>
<comment type="caution">
    <text evidence="5">The sequence shown here is derived from an EMBL/GenBank/DDBJ whole genome shotgun (WGS) entry which is preliminary data.</text>
</comment>
<dbReference type="InterPro" id="IPR011766">
    <property type="entry name" value="TPP_enzyme_TPP-bd"/>
</dbReference>
<dbReference type="EC" id="4.1.1.82" evidence="5"/>
<gene>
    <name evidence="5" type="primary">aepY</name>
    <name evidence="5" type="ORF">L5014_22935</name>
</gene>
<dbReference type="NCBIfam" id="TIGR03297">
    <property type="entry name" value="Ppyr-DeCO2ase"/>
    <property type="match status" value="1"/>
</dbReference>
<dbReference type="InterPro" id="IPR051818">
    <property type="entry name" value="TPP_dependent_decarboxylase"/>
</dbReference>
<keyword evidence="6" id="KW-1185">Reference proteome</keyword>
<dbReference type="AlphaFoldDB" id="A0A9X1UKW1"/>
<organism evidence="5 6">
    <name type="scientific">Paraburkholderia tagetis</name>
    <dbReference type="NCBI Taxonomy" id="2913261"/>
    <lineage>
        <taxon>Bacteria</taxon>
        <taxon>Pseudomonadati</taxon>
        <taxon>Pseudomonadota</taxon>
        <taxon>Betaproteobacteria</taxon>
        <taxon>Burkholderiales</taxon>
        <taxon>Burkholderiaceae</taxon>
        <taxon>Paraburkholderia</taxon>
    </lineage>
</organism>
<accession>A0A9X1UKW1</accession>
<proteinExistence type="predicted"/>
<dbReference type="CDD" id="cd07035">
    <property type="entry name" value="TPP_PYR_POX_like"/>
    <property type="match status" value="1"/>
</dbReference>
<keyword evidence="2" id="KW-0786">Thiamine pyrophosphate</keyword>
<dbReference type="PANTHER" id="PTHR42818:SF1">
    <property type="entry name" value="SULFOPYRUVATE DECARBOXYLASE"/>
    <property type="match status" value="1"/>
</dbReference>
<feature type="domain" description="Thiamine pyrophosphate enzyme TPP-binding" evidence="4">
    <location>
        <begin position="240"/>
        <end position="345"/>
    </location>
</feature>
<dbReference type="SUPFAM" id="SSF52518">
    <property type="entry name" value="Thiamin diphosphate-binding fold (THDP-binding)"/>
    <property type="match status" value="2"/>
</dbReference>
<sequence>MIDAAQFVEAARSRGFEWYAGVPCSFLTPFINYVLQDESLHYVSAANEGDAVALIAGVALAGKRGISMMQNSGLGNAVSPLTSLTWTFRLPQLLIVTWRGQPGVSDEPQHALMGPVTPQMLETMEIPWELFPTEAEAIGPALDRALKHMDDTGRPYALVMQKGSVAPFELKGSGAMPEKHALPIAQAQWAGRTPDQLPTRQQALERVIAATPEQSTVVVASTGFCGRELYALDDRANQLYMVGSMGCVTPFALGLALARPDLNVVALDGDGAALMRMGAFATLGAYGPSNLTHVLLDNGAHDSTGGQATVSAQVSFASVAAACGYADAVESDDLAALDAVLAAVREGARGARGASSASGTTGASGASNINGARFVCLTIRRGTPDGLPRPTITPPEVRARLMRHIGAPDHAVEPALEPALEPAVKPAVER</sequence>
<evidence type="ECO:0000256" key="2">
    <source>
        <dbReference type="ARBA" id="ARBA00023052"/>
    </source>
</evidence>
<evidence type="ECO:0000256" key="3">
    <source>
        <dbReference type="ARBA" id="ARBA00023239"/>
    </source>
</evidence>
<evidence type="ECO:0000313" key="6">
    <source>
        <dbReference type="Proteomes" id="UP001139308"/>
    </source>
</evidence>
<keyword evidence="3 5" id="KW-0456">Lyase</keyword>
<dbReference type="InterPro" id="IPR017684">
    <property type="entry name" value="Phosphono-pyrv_decarboxylase"/>
</dbReference>
<dbReference type="Gene3D" id="3.40.50.970">
    <property type="match status" value="2"/>
</dbReference>
<evidence type="ECO:0000313" key="5">
    <source>
        <dbReference type="EMBL" id="MCG5076196.1"/>
    </source>
</evidence>
<dbReference type="InterPro" id="IPR000399">
    <property type="entry name" value="TPP-bd_CS"/>
</dbReference>
<dbReference type="PROSITE" id="PS00187">
    <property type="entry name" value="TPP_ENZYMES"/>
    <property type="match status" value="1"/>
</dbReference>
<dbReference type="EMBL" id="JAKLJA010000022">
    <property type="protein sequence ID" value="MCG5076196.1"/>
    <property type="molecule type" value="Genomic_DNA"/>
</dbReference>
<protein>
    <submittedName>
        <fullName evidence="5">Phosphonopyruvate decarboxylase</fullName>
        <ecNumber evidence="5">4.1.1.82</ecNumber>
    </submittedName>
</protein>
<dbReference type="Pfam" id="PF02775">
    <property type="entry name" value="TPP_enzyme_C"/>
    <property type="match status" value="1"/>
</dbReference>
<reference evidence="5" key="1">
    <citation type="submission" date="2022-01" db="EMBL/GenBank/DDBJ databases">
        <title>Genome sequence and assembly of Parabukholderia sp. RG36.</title>
        <authorList>
            <person name="Chhetri G."/>
        </authorList>
    </citation>
    <scope>NUCLEOTIDE SEQUENCE</scope>
    <source>
        <strain evidence="5">RG36</strain>
    </source>
</reference>
<dbReference type="GO" id="GO:0000287">
    <property type="term" value="F:magnesium ion binding"/>
    <property type="evidence" value="ECO:0007669"/>
    <property type="project" value="InterPro"/>
</dbReference>
<dbReference type="Proteomes" id="UP001139308">
    <property type="component" value="Unassembled WGS sequence"/>
</dbReference>
<dbReference type="PANTHER" id="PTHR42818">
    <property type="entry name" value="SULFOPYRUVATE DECARBOXYLASE SUBUNIT ALPHA"/>
    <property type="match status" value="1"/>
</dbReference>
<keyword evidence="1" id="KW-0210">Decarboxylase</keyword>
<dbReference type="InterPro" id="IPR029061">
    <property type="entry name" value="THDP-binding"/>
</dbReference>
<evidence type="ECO:0000259" key="4">
    <source>
        <dbReference type="Pfam" id="PF02775"/>
    </source>
</evidence>
<dbReference type="GO" id="GO:0033980">
    <property type="term" value="F:phosphonopyruvate decarboxylase activity"/>
    <property type="evidence" value="ECO:0007669"/>
    <property type="project" value="UniProtKB-EC"/>
</dbReference>
<dbReference type="GO" id="GO:0032923">
    <property type="term" value="P:organic phosphonate biosynthetic process"/>
    <property type="evidence" value="ECO:0007669"/>
    <property type="project" value="InterPro"/>
</dbReference>
<name>A0A9X1UKW1_9BURK</name>
<dbReference type="GO" id="GO:0030976">
    <property type="term" value="F:thiamine pyrophosphate binding"/>
    <property type="evidence" value="ECO:0007669"/>
    <property type="project" value="InterPro"/>
</dbReference>